<dbReference type="Proteomes" id="UP000807342">
    <property type="component" value="Unassembled WGS sequence"/>
</dbReference>
<dbReference type="AlphaFoldDB" id="A0A9P5X269"/>
<gene>
    <name evidence="2" type="ORF">P691DRAFT_808967</name>
</gene>
<comment type="caution">
    <text evidence="2">The sequence shown here is derived from an EMBL/GenBank/DDBJ whole genome shotgun (WGS) entry which is preliminary data.</text>
</comment>
<organism evidence="2 3">
    <name type="scientific">Macrolepiota fuliginosa MF-IS2</name>
    <dbReference type="NCBI Taxonomy" id="1400762"/>
    <lineage>
        <taxon>Eukaryota</taxon>
        <taxon>Fungi</taxon>
        <taxon>Dikarya</taxon>
        <taxon>Basidiomycota</taxon>
        <taxon>Agaricomycotina</taxon>
        <taxon>Agaricomycetes</taxon>
        <taxon>Agaricomycetidae</taxon>
        <taxon>Agaricales</taxon>
        <taxon>Agaricineae</taxon>
        <taxon>Agaricaceae</taxon>
        <taxon>Macrolepiota</taxon>
    </lineage>
</organism>
<accession>A0A9P5X269</accession>
<feature type="coiled-coil region" evidence="1">
    <location>
        <begin position="31"/>
        <end position="61"/>
    </location>
</feature>
<dbReference type="OrthoDB" id="3144838at2759"/>
<evidence type="ECO:0000313" key="2">
    <source>
        <dbReference type="EMBL" id="KAF9443433.1"/>
    </source>
</evidence>
<proteinExistence type="predicted"/>
<sequence length="327" mass="36309">MPAPQSIHKRKRSIQDSPVDISKTRQASIHLAALKEELEGIQETEAEMNAITQHMGALEDILSKAAKPKVSFSIVSDADLEKLGVIRGRLIINNSVLKDIGQQVGSMFAEEISNLDPYLSEMDECVNMDHEAGARMVLDAILLSLRRLTITDKKSDVAILPEFNVTPAEGVRVSNIKDGYELYFTGSFDYAVVQYEAVDDHRDRLISPGGSRDDVFKISNGRLFLVRSKCQALPGATLASYRAEAVSQAISAAVVGGLKQVRFCLSNGKTWIFFVLKHEDDVWSYYESAARQLSPSKDGSHLHTIIVLLSCWLEGYFPSELYRLDRA</sequence>
<reference evidence="2" key="1">
    <citation type="submission" date="2020-11" db="EMBL/GenBank/DDBJ databases">
        <authorList>
            <consortium name="DOE Joint Genome Institute"/>
            <person name="Ahrendt S."/>
            <person name="Riley R."/>
            <person name="Andreopoulos W."/>
            <person name="Labutti K."/>
            <person name="Pangilinan J."/>
            <person name="Ruiz-Duenas F.J."/>
            <person name="Barrasa J.M."/>
            <person name="Sanchez-Garcia M."/>
            <person name="Camarero S."/>
            <person name="Miyauchi S."/>
            <person name="Serrano A."/>
            <person name="Linde D."/>
            <person name="Babiker R."/>
            <person name="Drula E."/>
            <person name="Ayuso-Fernandez I."/>
            <person name="Pacheco R."/>
            <person name="Padilla G."/>
            <person name="Ferreira P."/>
            <person name="Barriuso J."/>
            <person name="Kellner H."/>
            <person name="Castanera R."/>
            <person name="Alfaro M."/>
            <person name="Ramirez L."/>
            <person name="Pisabarro A.G."/>
            <person name="Kuo A."/>
            <person name="Tritt A."/>
            <person name="Lipzen A."/>
            <person name="He G."/>
            <person name="Yan M."/>
            <person name="Ng V."/>
            <person name="Cullen D."/>
            <person name="Martin F."/>
            <person name="Rosso M.-N."/>
            <person name="Henrissat B."/>
            <person name="Hibbett D."/>
            <person name="Martinez A.T."/>
            <person name="Grigoriev I.V."/>
        </authorList>
    </citation>
    <scope>NUCLEOTIDE SEQUENCE</scope>
    <source>
        <strain evidence="2">MF-IS2</strain>
    </source>
</reference>
<keyword evidence="1" id="KW-0175">Coiled coil</keyword>
<name>A0A9P5X269_9AGAR</name>
<evidence type="ECO:0000313" key="3">
    <source>
        <dbReference type="Proteomes" id="UP000807342"/>
    </source>
</evidence>
<dbReference type="EMBL" id="MU151475">
    <property type="protein sequence ID" value="KAF9443433.1"/>
    <property type="molecule type" value="Genomic_DNA"/>
</dbReference>
<evidence type="ECO:0000256" key="1">
    <source>
        <dbReference type="SAM" id="Coils"/>
    </source>
</evidence>
<keyword evidence="3" id="KW-1185">Reference proteome</keyword>
<protein>
    <submittedName>
        <fullName evidence="2">Uncharacterized protein</fullName>
    </submittedName>
</protein>